<feature type="region of interest" description="Disordered" evidence="5">
    <location>
        <begin position="97"/>
        <end position="116"/>
    </location>
</feature>
<reference evidence="6 7" key="1">
    <citation type="journal article" date="2015" name="Genome Biol. Evol.">
        <title>Comparative Genomics of a Bacterivorous Green Alga Reveals Evolutionary Causalities and Consequences of Phago-Mixotrophic Mode of Nutrition.</title>
        <authorList>
            <person name="Burns J.A."/>
            <person name="Paasch A."/>
            <person name="Narechania A."/>
            <person name="Kim E."/>
        </authorList>
    </citation>
    <scope>NUCLEOTIDE SEQUENCE [LARGE SCALE GENOMIC DNA]</scope>
    <source>
        <strain evidence="6 7">PLY_AMNH</strain>
    </source>
</reference>
<evidence type="ECO:0000256" key="5">
    <source>
        <dbReference type="SAM" id="MobiDB-lite"/>
    </source>
</evidence>
<evidence type="ECO:0000256" key="4">
    <source>
        <dbReference type="ARBA" id="ARBA00023242"/>
    </source>
</evidence>
<dbReference type="CDD" id="cd07976">
    <property type="entry name" value="TFIIA_alpha_beta_like"/>
    <property type="match status" value="1"/>
</dbReference>
<evidence type="ECO:0000256" key="1">
    <source>
        <dbReference type="ARBA" id="ARBA00004123"/>
    </source>
</evidence>
<protein>
    <submittedName>
        <fullName evidence="6">Uncharacterized protein</fullName>
    </submittedName>
</protein>
<dbReference type="Gene3D" id="1.10.287.100">
    <property type="match status" value="1"/>
</dbReference>
<accession>A0AAE0F1J1</accession>
<evidence type="ECO:0000256" key="3">
    <source>
        <dbReference type="ARBA" id="ARBA00023163"/>
    </source>
</evidence>
<keyword evidence="3" id="KW-0804">Transcription</keyword>
<dbReference type="SMART" id="SM01371">
    <property type="entry name" value="TFIIA"/>
    <property type="match status" value="1"/>
</dbReference>
<sequence length="256" mass="27498">MARASADAPKSAFEEVNGLYQAVIEDVIRKIKPEFQAEGVDESLLRDLEKRWRRKLEESGAVQPAAPVEDIKPDISQQTLSVGLPLGAQAEYAELPYNPSSGGLADQLQRGNGMPSEVLMNVPPGGGPDAMFGNLDYEGQLSAASMLGKRKQPESLTDLLTAPGAAEGAAAAPIQVKVEDRGDTGAQAVGLEDDEELGNSDEGSDDEEPETANVVLAQFDKVNRTKSRWKCNLKDGIMNLNGRDIVFHKANGEFDF</sequence>
<keyword evidence="4" id="KW-0539">Nucleus</keyword>
<keyword evidence="7" id="KW-1185">Reference proteome</keyword>
<dbReference type="AlphaFoldDB" id="A0AAE0F1J1"/>
<evidence type="ECO:0000256" key="2">
    <source>
        <dbReference type="ARBA" id="ARBA00010059"/>
    </source>
</evidence>
<comment type="subcellular location">
    <subcellularLocation>
        <location evidence="1">Nucleus</location>
    </subcellularLocation>
</comment>
<dbReference type="PANTHER" id="PTHR12694">
    <property type="entry name" value="TRANSCRIPTION INITIATION FACTOR IIA SUBUNIT 1"/>
    <property type="match status" value="1"/>
</dbReference>
<dbReference type="Gene3D" id="2.30.18.10">
    <property type="entry name" value="Transcription factor IIA (TFIIA), beta-barrel domain"/>
    <property type="match status" value="1"/>
</dbReference>
<feature type="region of interest" description="Disordered" evidence="5">
    <location>
        <begin position="179"/>
        <end position="211"/>
    </location>
</feature>
<comment type="similarity">
    <text evidence="2">Belongs to the TFIIA subunit 1 family.</text>
</comment>
<dbReference type="SUPFAM" id="SSF50784">
    <property type="entry name" value="Transcription factor IIA (TFIIA), beta-barrel domain"/>
    <property type="match status" value="1"/>
</dbReference>
<dbReference type="SUPFAM" id="SSF47396">
    <property type="entry name" value="Transcription factor IIA (TFIIA), alpha-helical domain"/>
    <property type="match status" value="1"/>
</dbReference>
<feature type="compositionally biased region" description="Acidic residues" evidence="5">
    <location>
        <begin position="191"/>
        <end position="210"/>
    </location>
</feature>
<proteinExistence type="inferred from homology"/>
<dbReference type="PANTHER" id="PTHR12694:SF8">
    <property type="entry name" value="TRANSCRIPTION INITIATION FACTOR IIA SUBUNIT 1"/>
    <property type="match status" value="1"/>
</dbReference>
<dbReference type="EMBL" id="LGRX02028137">
    <property type="protein sequence ID" value="KAK3248393.1"/>
    <property type="molecule type" value="Genomic_DNA"/>
</dbReference>
<dbReference type="GO" id="GO:0006367">
    <property type="term" value="P:transcription initiation at RNA polymerase II promoter"/>
    <property type="evidence" value="ECO:0007669"/>
    <property type="project" value="InterPro"/>
</dbReference>
<dbReference type="InterPro" id="IPR009088">
    <property type="entry name" value="TFIIA_b-brl"/>
</dbReference>
<gene>
    <name evidence="6" type="ORF">CYMTET_42137</name>
</gene>
<dbReference type="Proteomes" id="UP001190700">
    <property type="component" value="Unassembled WGS sequence"/>
</dbReference>
<evidence type="ECO:0000313" key="6">
    <source>
        <dbReference type="EMBL" id="KAK3248393.1"/>
    </source>
</evidence>
<dbReference type="Pfam" id="PF03153">
    <property type="entry name" value="TFIIA"/>
    <property type="match status" value="2"/>
</dbReference>
<dbReference type="InterPro" id="IPR004855">
    <property type="entry name" value="TFIIA_asu/bsu"/>
</dbReference>
<comment type="caution">
    <text evidence="6">The sequence shown here is derived from an EMBL/GenBank/DDBJ whole genome shotgun (WGS) entry which is preliminary data.</text>
</comment>
<organism evidence="6 7">
    <name type="scientific">Cymbomonas tetramitiformis</name>
    <dbReference type="NCBI Taxonomy" id="36881"/>
    <lineage>
        <taxon>Eukaryota</taxon>
        <taxon>Viridiplantae</taxon>
        <taxon>Chlorophyta</taxon>
        <taxon>Pyramimonadophyceae</taxon>
        <taxon>Pyramimonadales</taxon>
        <taxon>Pyramimonadaceae</taxon>
        <taxon>Cymbomonas</taxon>
    </lineage>
</organism>
<evidence type="ECO:0000313" key="7">
    <source>
        <dbReference type="Proteomes" id="UP001190700"/>
    </source>
</evidence>
<name>A0AAE0F1J1_9CHLO</name>
<dbReference type="GO" id="GO:0005672">
    <property type="term" value="C:transcription factor TFIIA complex"/>
    <property type="evidence" value="ECO:0007669"/>
    <property type="project" value="InterPro"/>
</dbReference>